<evidence type="ECO:0000313" key="2">
    <source>
        <dbReference type="Proteomes" id="UP000194632"/>
    </source>
</evidence>
<dbReference type="GO" id="GO:0003677">
    <property type="term" value="F:DNA binding"/>
    <property type="evidence" value="ECO:0007669"/>
    <property type="project" value="InterPro"/>
</dbReference>
<sequence>MPDSLEELPAFLAARGQPRSTLRWLTKPATGQLLRSLASSEHPMSHTVLDQCPPGWGRHHLRELLIEAAILPERDEALERLDTWINETAAALPAHHSALIRPYGHWAILRRARRRSRRRRFTHAAADSGRNKIRVAISLLTHLDEHGHTVSDLTQPMLDAWTDGQHHRTNNIAGFITWLTQRGLATDLSVTRYPTPPPSQTGDEHAHQHAIAALLSGDTSADLPTRIAGLLVLLYGARLPQVQNLTTSSLTHDRDRRYVTLARHPIELPERLAELIDTLAGTVCADPRTRTRDGRGHYLFPGRTAHHPMHVRTLNRKLTTAGIPTRISRNHALLALGADLPAAVLATQLGLCSTTSSQWAQLAQRDYTAYLHSHDTEHPTPPTDVPVDTSRSAAACRVEDLP</sequence>
<organism evidence="1 2">
    <name type="scientific">Gordonia lacunae</name>
    <dbReference type="NCBI Taxonomy" id="417102"/>
    <lineage>
        <taxon>Bacteria</taxon>
        <taxon>Bacillati</taxon>
        <taxon>Actinomycetota</taxon>
        <taxon>Actinomycetes</taxon>
        <taxon>Mycobacteriales</taxon>
        <taxon>Gordoniaceae</taxon>
        <taxon>Gordonia</taxon>
    </lineage>
</organism>
<evidence type="ECO:0008006" key="3">
    <source>
        <dbReference type="Google" id="ProtNLM"/>
    </source>
</evidence>
<reference evidence="1 2" key="1">
    <citation type="submission" date="2017-05" db="EMBL/GenBank/DDBJ databases">
        <title>Biotechnological potential of actinobacteria isolated from South African environments.</title>
        <authorList>
            <person name="Le Roes-Hill M."/>
            <person name="Prins A."/>
            <person name="Durrell K.A."/>
        </authorList>
    </citation>
    <scope>NUCLEOTIDE SEQUENCE [LARGE SCALE GENOMIC DNA]</scope>
    <source>
        <strain evidence="1">BS2</strain>
    </source>
</reference>
<comment type="caution">
    <text evidence="1">The sequence shown here is derived from an EMBL/GenBank/DDBJ whole genome shotgun (WGS) entry which is preliminary data.</text>
</comment>
<name>A0A243Q2W7_9ACTN</name>
<gene>
    <name evidence="1" type="ORF">CA982_25670</name>
</gene>
<dbReference type="RefSeq" id="WP_035755476.1">
    <property type="nucleotide sequence ID" value="NZ_NGFO01000062.1"/>
</dbReference>
<dbReference type="OrthoDB" id="3405537at2"/>
<dbReference type="EMBL" id="NGFO01000062">
    <property type="protein sequence ID" value="OUC75610.1"/>
    <property type="molecule type" value="Genomic_DNA"/>
</dbReference>
<dbReference type="SUPFAM" id="SSF56349">
    <property type="entry name" value="DNA breaking-rejoining enzymes"/>
    <property type="match status" value="1"/>
</dbReference>
<protein>
    <recommendedName>
        <fullName evidence="3">Integrase</fullName>
    </recommendedName>
</protein>
<dbReference type="Proteomes" id="UP000194632">
    <property type="component" value="Unassembled WGS sequence"/>
</dbReference>
<accession>A0A243Q2W7</accession>
<keyword evidence="2" id="KW-1185">Reference proteome</keyword>
<proteinExistence type="predicted"/>
<dbReference type="InterPro" id="IPR011010">
    <property type="entry name" value="DNA_brk_join_enz"/>
</dbReference>
<evidence type="ECO:0000313" key="1">
    <source>
        <dbReference type="EMBL" id="OUC75610.1"/>
    </source>
</evidence>
<dbReference type="AlphaFoldDB" id="A0A243Q2W7"/>
<dbReference type="STRING" id="417102.CA982_25670"/>